<dbReference type="Pfam" id="PF05853">
    <property type="entry name" value="BKACE"/>
    <property type="match status" value="1"/>
</dbReference>
<evidence type="ECO:0000256" key="2">
    <source>
        <dbReference type="ARBA" id="ARBA00022679"/>
    </source>
</evidence>
<evidence type="ECO:0000313" key="5">
    <source>
        <dbReference type="EMBL" id="MCW2307294.1"/>
    </source>
</evidence>
<dbReference type="PANTHER" id="PTHR37418:SF2">
    <property type="entry name" value="3-KETO-5-AMINOHEXANOATE CLEAVAGE ENZYME"/>
    <property type="match status" value="1"/>
</dbReference>
<keyword evidence="6" id="KW-1185">Reference proteome</keyword>
<keyword evidence="2" id="KW-0808">Transferase</keyword>
<organism evidence="5 6">
    <name type="scientific">Rhodobium gokarnense</name>
    <dbReference type="NCBI Taxonomy" id="364296"/>
    <lineage>
        <taxon>Bacteria</taxon>
        <taxon>Pseudomonadati</taxon>
        <taxon>Pseudomonadota</taxon>
        <taxon>Alphaproteobacteria</taxon>
        <taxon>Hyphomicrobiales</taxon>
        <taxon>Rhodobiaceae</taxon>
        <taxon>Rhodobium</taxon>
    </lineage>
</organism>
<evidence type="ECO:0000256" key="3">
    <source>
        <dbReference type="ARBA" id="ARBA00022723"/>
    </source>
</evidence>
<dbReference type="EMBL" id="JAOQNS010000004">
    <property type="protein sequence ID" value="MCW2307294.1"/>
    <property type="molecule type" value="Genomic_DNA"/>
</dbReference>
<dbReference type="InterPro" id="IPR008567">
    <property type="entry name" value="BKACE"/>
</dbReference>
<comment type="caution">
    <text evidence="5">The sequence shown here is derived from an EMBL/GenBank/DDBJ whole genome shotgun (WGS) entry which is preliminary data.</text>
</comment>
<dbReference type="Proteomes" id="UP001209755">
    <property type="component" value="Unassembled WGS sequence"/>
</dbReference>
<name>A0ABT3HAB0_9HYPH</name>
<sequence>MSGPAVVMAAPNGARRLKSDHPALPVTIAETAATARACLAAGAQAIHCHVRDADGGHVLDAGLYREAIAEITRLTGGQMAIQITTEAVGRYRPEEQAAVVRDVGPDLVSVALREMALADEAEARAFYAFAAEAGIGVQHIVYEPGEVRAFADCVAGDIIPSAARHALLFVLGRYSASLECDPTSLVGFLAALSAAELTDRTDWMVCAFGRGETAALTAALALGGHARVGFENSLVHADGSTAIDNADRVGGIADVVTALCRGRASKGQTATVLGAAAGASA</sequence>
<evidence type="ECO:0000256" key="4">
    <source>
        <dbReference type="ARBA" id="ARBA00022833"/>
    </source>
</evidence>
<dbReference type="InterPro" id="IPR013785">
    <property type="entry name" value="Aldolase_TIM"/>
</dbReference>
<evidence type="ECO:0000256" key="1">
    <source>
        <dbReference type="ARBA" id="ARBA00001947"/>
    </source>
</evidence>
<accession>A0ABT3HAB0</accession>
<protein>
    <submittedName>
        <fullName evidence="5">Uncharacterized protein (DUF849 family)</fullName>
    </submittedName>
</protein>
<dbReference type="PANTHER" id="PTHR37418">
    <property type="entry name" value="3-KETO-5-AMINOHEXANOATE CLEAVAGE ENZYME-RELATED"/>
    <property type="match status" value="1"/>
</dbReference>
<dbReference type="Gene3D" id="3.20.20.70">
    <property type="entry name" value="Aldolase class I"/>
    <property type="match status" value="1"/>
</dbReference>
<proteinExistence type="predicted"/>
<evidence type="ECO:0000313" key="6">
    <source>
        <dbReference type="Proteomes" id="UP001209755"/>
    </source>
</evidence>
<keyword evidence="3" id="KW-0479">Metal-binding</keyword>
<keyword evidence="4" id="KW-0862">Zinc</keyword>
<dbReference type="RefSeq" id="WP_264600953.1">
    <property type="nucleotide sequence ID" value="NZ_JAOQNS010000004.1"/>
</dbReference>
<reference evidence="6" key="1">
    <citation type="submission" date="2023-07" db="EMBL/GenBank/DDBJ databases">
        <title>Genome sequencing of Purple Non-Sulfur Bacteria from various extreme environments.</title>
        <authorList>
            <person name="Mayer M."/>
        </authorList>
    </citation>
    <scope>NUCLEOTIDE SEQUENCE [LARGE SCALE GENOMIC DNA]</scope>
    <source>
        <strain evidence="6">DSM 17935</strain>
    </source>
</reference>
<gene>
    <name evidence="5" type="ORF">M2319_001625</name>
</gene>
<comment type="cofactor">
    <cofactor evidence="1">
        <name>Zn(2+)</name>
        <dbReference type="ChEBI" id="CHEBI:29105"/>
    </cofactor>
</comment>